<gene>
    <name evidence="2" type="ORF">J4Q44_G00221110</name>
</gene>
<keyword evidence="1" id="KW-1133">Transmembrane helix</keyword>
<evidence type="ECO:0000313" key="3">
    <source>
        <dbReference type="Proteomes" id="UP001356427"/>
    </source>
</evidence>
<name>A0AAN8QQI2_9TELE</name>
<reference evidence="2 3" key="1">
    <citation type="submission" date="2021-04" db="EMBL/GenBank/DDBJ databases">
        <authorList>
            <person name="De Guttry C."/>
            <person name="Zahm M."/>
            <person name="Klopp C."/>
            <person name="Cabau C."/>
            <person name="Louis A."/>
            <person name="Berthelot C."/>
            <person name="Parey E."/>
            <person name="Roest Crollius H."/>
            <person name="Montfort J."/>
            <person name="Robinson-Rechavi M."/>
            <person name="Bucao C."/>
            <person name="Bouchez O."/>
            <person name="Gislard M."/>
            <person name="Lluch J."/>
            <person name="Milhes M."/>
            <person name="Lampietro C."/>
            <person name="Lopez Roques C."/>
            <person name="Donnadieu C."/>
            <person name="Braasch I."/>
            <person name="Desvignes T."/>
            <person name="Postlethwait J."/>
            <person name="Bobe J."/>
            <person name="Wedekind C."/>
            <person name="Guiguen Y."/>
        </authorList>
    </citation>
    <scope>NUCLEOTIDE SEQUENCE [LARGE SCALE GENOMIC DNA]</scope>
    <source>
        <strain evidence="2">Cs_M1</strain>
        <tissue evidence="2">Blood</tissue>
    </source>
</reference>
<proteinExistence type="predicted"/>
<evidence type="ECO:0000313" key="2">
    <source>
        <dbReference type="EMBL" id="KAK6306963.1"/>
    </source>
</evidence>
<accession>A0AAN8QQI2</accession>
<dbReference type="EMBL" id="JAGTTL010000020">
    <property type="protein sequence ID" value="KAK6306963.1"/>
    <property type="molecule type" value="Genomic_DNA"/>
</dbReference>
<keyword evidence="1" id="KW-0472">Membrane</keyword>
<dbReference type="AlphaFoldDB" id="A0AAN8QQI2"/>
<feature type="transmembrane region" description="Helical" evidence="1">
    <location>
        <begin position="71"/>
        <end position="91"/>
    </location>
</feature>
<comment type="caution">
    <text evidence="2">The sequence shown here is derived from an EMBL/GenBank/DDBJ whole genome shotgun (WGS) entry which is preliminary data.</text>
</comment>
<feature type="non-terminal residue" evidence="2">
    <location>
        <position position="1"/>
    </location>
</feature>
<keyword evidence="3" id="KW-1185">Reference proteome</keyword>
<sequence>GNHRGQTFLVVGHQVCTHLRRDFVPLLFADLLQVIKVSRLTFGNSNLQLPPQIFYGIKVWRLARLLQNLNVLLLQSLLCCFGRVFWVIVMLEYPSMTHFQCPACGKEVLTQDLTVHGPVHRPFDAVKLSYPLSRKT</sequence>
<organism evidence="2 3">
    <name type="scientific">Coregonus suidteri</name>
    <dbReference type="NCBI Taxonomy" id="861788"/>
    <lineage>
        <taxon>Eukaryota</taxon>
        <taxon>Metazoa</taxon>
        <taxon>Chordata</taxon>
        <taxon>Craniata</taxon>
        <taxon>Vertebrata</taxon>
        <taxon>Euteleostomi</taxon>
        <taxon>Actinopterygii</taxon>
        <taxon>Neopterygii</taxon>
        <taxon>Teleostei</taxon>
        <taxon>Protacanthopterygii</taxon>
        <taxon>Salmoniformes</taxon>
        <taxon>Salmonidae</taxon>
        <taxon>Coregoninae</taxon>
        <taxon>Coregonus</taxon>
    </lineage>
</organism>
<evidence type="ECO:0000256" key="1">
    <source>
        <dbReference type="SAM" id="Phobius"/>
    </source>
</evidence>
<dbReference type="Proteomes" id="UP001356427">
    <property type="component" value="Unassembled WGS sequence"/>
</dbReference>
<keyword evidence="1" id="KW-0812">Transmembrane</keyword>
<protein>
    <submittedName>
        <fullName evidence="2">Uncharacterized protein</fullName>
    </submittedName>
</protein>